<dbReference type="Proteomes" id="UP000003688">
    <property type="component" value="Unassembled WGS sequence"/>
</dbReference>
<protein>
    <recommendedName>
        <fullName evidence="3">HD domain-containing protein</fullName>
    </recommendedName>
</protein>
<organism evidence="1 2">
    <name type="scientific">Pedosphaera parvula (strain Ellin514)</name>
    <dbReference type="NCBI Taxonomy" id="320771"/>
    <lineage>
        <taxon>Bacteria</taxon>
        <taxon>Pseudomonadati</taxon>
        <taxon>Verrucomicrobiota</taxon>
        <taxon>Pedosphaerae</taxon>
        <taxon>Pedosphaerales</taxon>
        <taxon>Pedosphaeraceae</taxon>
        <taxon>Pedosphaera</taxon>
    </lineage>
</organism>
<dbReference type="AlphaFoldDB" id="B9XG03"/>
<dbReference type="SUPFAM" id="SSF109604">
    <property type="entry name" value="HD-domain/PDEase-like"/>
    <property type="match status" value="1"/>
</dbReference>
<keyword evidence="2" id="KW-1185">Reference proteome</keyword>
<dbReference type="EMBL" id="ABOX02000011">
    <property type="protein sequence ID" value="EEF61165.1"/>
    <property type="molecule type" value="Genomic_DNA"/>
</dbReference>
<sequence length="198" mass="21883">MGSNDLIELWEHVVEQTVAASSMVHGLGHWKRVEKNGLVLAEKTGANVEVVKLFAVFHDSKRVNDDDDPGHGARGSAFAKALRGEKYELDDAAFALLEYACIWHTNQQFTNDVTIGTCWDADRLDLGEGGDHSTGGLYEHGVWQGSGEGRKFLRDCAQAGWEMNFCMLQEQDPHMAGMIRNKVAIGKSPDKLESDHGR</sequence>
<dbReference type="STRING" id="320771.Cflav_PD3882"/>
<evidence type="ECO:0000313" key="2">
    <source>
        <dbReference type="Proteomes" id="UP000003688"/>
    </source>
</evidence>
<dbReference type="RefSeq" id="WP_007414749.1">
    <property type="nucleotide sequence ID" value="NZ_ABOX02000011.1"/>
</dbReference>
<evidence type="ECO:0008006" key="3">
    <source>
        <dbReference type="Google" id="ProtNLM"/>
    </source>
</evidence>
<accession>B9XG03</accession>
<dbReference type="Gene3D" id="1.10.3210.10">
    <property type="entry name" value="Hypothetical protein af1432"/>
    <property type="match status" value="1"/>
</dbReference>
<dbReference type="OrthoDB" id="7069048at2"/>
<comment type="caution">
    <text evidence="1">The sequence shown here is derived from an EMBL/GenBank/DDBJ whole genome shotgun (WGS) entry which is preliminary data.</text>
</comment>
<gene>
    <name evidence="1" type="ORF">Cflav_PD3882</name>
</gene>
<name>B9XG03_PEDPL</name>
<reference evidence="1 2" key="1">
    <citation type="journal article" date="2011" name="J. Bacteriol.">
        <title>Genome sequence of 'Pedosphaera parvula' Ellin514, an aerobic Verrucomicrobial isolate from pasture soil.</title>
        <authorList>
            <person name="Kant R."/>
            <person name="van Passel M.W."/>
            <person name="Sangwan P."/>
            <person name="Palva A."/>
            <person name="Lucas S."/>
            <person name="Copeland A."/>
            <person name="Lapidus A."/>
            <person name="Glavina Del Rio T."/>
            <person name="Dalin E."/>
            <person name="Tice H."/>
            <person name="Bruce D."/>
            <person name="Goodwin L."/>
            <person name="Pitluck S."/>
            <person name="Chertkov O."/>
            <person name="Larimer F.W."/>
            <person name="Land M.L."/>
            <person name="Hauser L."/>
            <person name="Brettin T.S."/>
            <person name="Detter J.C."/>
            <person name="Han S."/>
            <person name="de Vos W.M."/>
            <person name="Janssen P.H."/>
            <person name="Smidt H."/>
        </authorList>
    </citation>
    <scope>NUCLEOTIDE SEQUENCE [LARGE SCALE GENOMIC DNA]</scope>
    <source>
        <strain evidence="1 2">Ellin514</strain>
    </source>
</reference>
<evidence type="ECO:0000313" key="1">
    <source>
        <dbReference type="EMBL" id="EEF61165.1"/>
    </source>
</evidence>
<proteinExistence type="predicted"/>